<dbReference type="InterPro" id="IPR029063">
    <property type="entry name" value="SAM-dependent_MTases_sf"/>
</dbReference>
<organism evidence="1 2">
    <name type="scientific">Roseovarius spongiae</name>
    <dbReference type="NCBI Taxonomy" id="2320272"/>
    <lineage>
        <taxon>Bacteria</taxon>
        <taxon>Pseudomonadati</taxon>
        <taxon>Pseudomonadota</taxon>
        <taxon>Alphaproteobacteria</taxon>
        <taxon>Rhodobacterales</taxon>
        <taxon>Roseobacteraceae</taxon>
        <taxon>Roseovarius</taxon>
    </lineage>
</organism>
<dbReference type="AlphaFoldDB" id="A0A3A8AT87"/>
<dbReference type="Pfam" id="PF13489">
    <property type="entry name" value="Methyltransf_23"/>
    <property type="match status" value="1"/>
</dbReference>
<evidence type="ECO:0000313" key="1">
    <source>
        <dbReference type="EMBL" id="RKF14759.1"/>
    </source>
</evidence>
<dbReference type="PANTHER" id="PTHR43861:SF6">
    <property type="entry name" value="METHYLTRANSFERASE TYPE 11"/>
    <property type="match status" value="1"/>
</dbReference>
<dbReference type="Proteomes" id="UP000281128">
    <property type="component" value="Unassembled WGS sequence"/>
</dbReference>
<dbReference type="Gene3D" id="3.40.50.150">
    <property type="entry name" value="Vaccinia Virus protein VP39"/>
    <property type="match status" value="1"/>
</dbReference>
<name>A0A3A8AT87_9RHOB</name>
<evidence type="ECO:0000313" key="2">
    <source>
        <dbReference type="Proteomes" id="UP000281128"/>
    </source>
</evidence>
<dbReference type="OrthoDB" id="7273451at2"/>
<gene>
    <name evidence="1" type="ORF">D6850_07720</name>
</gene>
<keyword evidence="1" id="KW-0808">Transferase</keyword>
<dbReference type="PANTHER" id="PTHR43861">
    <property type="entry name" value="TRANS-ACONITATE 2-METHYLTRANSFERASE-RELATED"/>
    <property type="match status" value="1"/>
</dbReference>
<sequence length="241" mass="26789">MMTMYETGDYLETNPDWHDEDGAWKAEQIAGMLQDHDIPLATVADVGCGAGRVLKTLAPHLPPEARMFGFDVAPAAIALAKSHESPQLHFETADFLADAHETFDLVLLMDVFEHVPDYLGFLESLRGHGRHFMFHIPLDMNMLHVMMDHQTKSRAQAGHLHYFSKSSALLTLEHAGYEVVDWRYTPVYKTAKARRSVLKRLIEGPRAIGGALFPDFAVRLLGGCSVLALARPRSAEPSLVA</sequence>
<dbReference type="SUPFAM" id="SSF53335">
    <property type="entry name" value="S-adenosyl-L-methionine-dependent methyltransferases"/>
    <property type="match status" value="1"/>
</dbReference>
<protein>
    <submittedName>
        <fullName evidence="1">Class I SAM-dependent methyltransferase</fullName>
    </submittedName>
</protein>
<dbReference type="CDD" id="cd02440">
    <property type="entry name" value="AdoMet_MTases"/>
    <property type="match status" value="1"/>
</dbReference>
<dbReference type="GO" id="GO:0032259">
    <property type="term" value="P:methylation"/>
    <property type="evidence" value="ECO:0007669"/>
    <property type="project" value="UniProtKB-KW"/>
</dbReference>
<comment type="caution">
    <text evidence="1">The sequence shown here is derived from an EMBL/GenBank/DDBJ whole genome shotgun (WGS) entry which is preliminary data.</text>
</comment>
<proteinExistence type="predicted"/>
<keyword evidence="2" id="KW-1185">Reference proteome</keyword>
<keyword evidence="1" id="KW-0489">Methyltransferase</keyword>
<reference evidence="1 2" key="1">
    <citation type="submission" date="2018-09" db="EMBL/GenBank/DDBJ databases">
        <title>Roseovarius spongiae sp. nov., isolated from a marine sponge.</title>
        <authorList>
            <person name="Zhuang L."/>
            <person name="Luo L."/>
        </authorList>
    </citation>
    <scope>NUCLEOTIDE SEQUENCE [LARGE SCALE GENOMIC DNA]</scope>
    <source>
        <strain evidence="1 2">HN-E21</strain>
    </source>
</reference>
<dbReference type="GO" id="GO:0008168">
    <property type="term" value="F:methyltransferase activity"/>
    <property type="evidence" value="ECO:0007669"/>
    <property type="project" value="UniProtKB-KW"/>
</dbReference>
<accession>A0A3A8AT87</accession>
<dbReference type="EMBL" id="RAPE01000002">
    <property type="protein sequence ID" value="RKF14759.1"/>
    <property type="molecule type" value="Genomic_DNA"/>
</dbReference>